<proteinExistence type="predicted"/>
<dbReference type="OrthoDB" id="8371518at2"/>
<sequence>MDERDLRQDIPRQRRHVLAAIASLFASLLLILGADASGRYNPGLSNLGAMSRSDSGQLAVRAVGDTRFLTASEQSSRPKLSHSGSGDGCISSEIETLRICRHGDLLQSFGKDRSSEPLPLPYWSRAPPMIQHIA</sequence>
<name>A0A4S8P0A1_9HYPH</name>
<organism evidence="1 2">
    <name type="scientific">Peteryoungia ipomoeae</name>
    <dbReference type="NCBI Taxonomy" id="1210932"/>
    <lineage>
        <taxon>Bacteria</taxon>
        <taxon>Pseudomonadati</taxon>
        <taxon>Pseudomonadota</taxon>
        <taxon>Alphaproteobacteria</taxon>
        <taxon>Hyphomicrobiales</taxon>
        <taxon>Rhizobiaceae</taxon>
        <taxon>Peteryoungia</taxon>
    </lineage>
</organism>
<dbReference type="AlphaFoldDB" id="A0A4S8P0A1"/>
<evidence type="ECO:0000313" key="2">
    <source>
        <dbReference type="Proteomes" id="UP000308828"/>
    </source>
</evidence>
<dbReference type="EMBL" id="STGV01000003">
    <property type="protein sequence ID" value="THV23358.1"/>
    <property type="molecule type" value="Genomic_DNA"/>
</dbReference>
<accession>A0A4S8P0A1</accession>
<dbReference type="Proteomes" id="UP000308828">
    <property type="component" value="Unassembled WGS sequence"/>
</dbReference>
<gene>
    <name evidence="1" type="ORF">FAA97_12220</name>
</gene>
<comment type="caution">
    <text evidence="1">The sequence shown here is derived from an EMBL/GenBank/DDBJ whole genome shotgun (WGS) entry which is preliminary data.</text>
</comment>
<reference evidence="1 2" key="1">
    <citation type="submission" date="2019-04" db="EMBL/GenBank/DDBJ databases">
        <title>Genome sequence of strain shin9-1.</title>
        <authorList>
            <person name="Gao J."/>
            <person name="Sun J."/>
        </authorList>
    </citation>
    <scope>NUCLEOTIDE SEQUENCE [LARGE SCALE GENOMIC DNA]</scope>
    <source>
        <strain evidence="2">shin9-1</strain>
    </source>
</reference>
<protein>
    <submittedName>
        <fullName evidence="1">Uncharacterized protein</fullName>
    </submittedName>
</protein>
<dbReference type="RefSeq" id="WP_136598798.1">
    <property type="nucleotide sequence ID" value="NZ_STGV01000003.1"/>
</dbReference>
<evidence type="ECO:0000313" key="1">
    <source>
        <dbReference type="EMBL" id="THV23358.1"/>
    </source>
</evidence>
<keyword evidence="2" id="KW-1185">Reference proteome</keyword>